<dbReference type="PANTHER" id="PTHR25466:SF3">
    <property type="entry name" value="PROGRAMMED CELL DEATH 1 LIGAND 1"/>
    <property type="match status" value="1"/>
</dbReference>
<keyword evidence="5" id="KW-1133">Transmembrane helix</keyword>
<feature type="compositionally biased region" description="Basic and acidic residues" evidence="11">
    <location>
        <begin position="11"/>
        <end position="21"/>
    </location>
</feature>
<dbReference type="InterPro" id="IPR036179">
    <property type="entry name" value="Ig-like_dom_sf"/>
</dbReference>
<dbReference type="GO" id="GO:0031295">
    <property type="term" value="P:T cell costimulation"/>
    <property type="evidence" value="ECO:0007669"/>
    <property type="project" value="TreeGrafter"/>
</dbReference>
<organism evidence="12 13">
    <name type="scientific">Lates japonicus</name>
    <name type="common">Japanese lates</name>
    <dbReference type="NCBI Taxonomy" id="270547"/>
    <lineage>
        <taxon>Eukaryota</taxon>
        <taxon>Metazoa</taxon>
        <taxon>Chordata</taxon>
        <taxon>Craniata</taxon>
        <taxon>Vertebrata</taxon>
        <taxon>Euteleostomi</taxon>
        <taxon>Actinopterygii</taxon>
        <taxon>Neopterygii</taxon>
        <taxon>Teleostei</taxon>
        <taxon>Neoteleostei</taxon>
        <taxon>Acanthomorphata</taxon>
        <taxon>Carangaria</taxon>
        <taxon>Carangaria incertae sedis</taxon>
        <taxon>Centropomidae</taxon>
        <taxon>Lates</taxon>
    </lineage>
</organism>
<keyword evidence="9" id="KW-0325">Glycoprotein</keyword>
<dbReference type="GO" id="GO:0007166">
    <property type="term" value="P:cell surface receptor signaling pathway"/>
    <property type="evidence" value="ECO:0007669"/>
    <property type="project" value="TreeGrafter"/>
</dbReference>
<comment type="caution">
    <text evidence="12">The sequence shown here is derived from an EMBL/GenBank/DDBJ whole genome shotgun (WGS) entry which is preliminary data.</text>
</comment>
<keyword evidence="6" id="KW-0472">Membrane</keyword>
<keyword evidence="8 12" id="KW-0675">Receptor</keyword>
<accession>A0AAD3RGG8</accession>
<evidence type="ECO:0000313" key="13">
    <source>
        <dbReference type="Proteomes" id="UP001279410"/>
    </source>
</evidence>
<evidence type="ECO:0000256" key="8">
    <source>
        <dbReference type="ARBA" id="ARBA00023170"/>
    </source>
</evidence>
<keyword evidence="4" id="KW-0732">Signal</keyword>
<dbReference type="GO" id="GO:0042130">
    <property type="term" value="P:negative regulation of T cell proliferation"/>
    <property type="evidence" value="ECO:0007669"/>
    <property type="project" value="TreeGrafter"/>
</dbReference>
<dbReference type="GO" id="GO:0006955">
    <property type="term" value="P:immune response"/>
    <property type="evidence" value="ECO:0007669"/>
    <property type="project" value="TreeGrafter"/>
</dbReference>
<dbReference type="Gene3D" id="2.60.40.10">
    <property type="entry name" value="Immunoglobulins"/>
    <property type="match status" value="1"/>
</dbReference>
<gene>
    <name evidence="12" type="ORF">AKAME5_001939100</name>
</gene>
<evidence type="ECO:0000256" key="5">
    <source>
        <dbReference type="ARBA" id="ARBA00022989"/>
    </source>
</evidence>
<dbReference type="AlphaFoldDB" id="A0AAD3RGG8"/>
<dbReference type="EMBL" id="BRZM01000125">
    <property type="protein sequence ID" value="GLD68073.1"/>
    <property type="molecule type" value="Genomic_DNA"/>
</dbReference>
<protein>
    <submittedName>
        <fullName evidence="12">Coxsackievirus and adenovirus receptor homolog isoform X1</fullName>
    </submittedName>
</protein>
<evidence type="ECO:0000256" key="3">
    <source>
        <dbReference type="ARBA" id="ARBA00022692"/>
    </source>
</evidence>
<keyword evidence="2" id="KW-1003">Cell membrane</keyword>
<evidence type="ECO:0000256" key="7">
    <source>
        <dbReference type="ARBA" id="ARBA00023157"/>
    </source>
</evidence>
<keyword evidence="10" id="KW-0393">Immunoglobulin domain</keyword>
<name>A0AAD3RGG8_LATJO</name>
<comment type="subcellular location">
    <subcellularLocation>
        <location evidence="1">Cell membrane</location>
        <topology evidence="1">Single-pass type I membrane protein</topology>
    </subcellularLocation>
</comment>
<proteinExistence type="predicted"/>
<dbReference type="Proteomes" id="UP001279410">
    <property type="component" value="Unassembled WGS sequence"/>
</dbReference>
<evidence type="ECO:0000256" key="9">
    <source>
        <dbReference type="ARBA" id="ARBA00023180"/>
    </source>
</evidence>
<evidence type="ECO:0000256" key="10">
    <source>
        <dbReference type="ARBA" id="ARBA00023319"/>
    </source>
</evidence>
<reference evidence="12" key="1">
    <citation type="submission" date="2022-08" db="EMBL/GenBank/DDBJ databases">
        <title>Genome sequencing of akame (Lates japonicus).</title>
        <authorList>
            <person name="Hashiguchi Y."/>
            <person name="Takahashi H."/>
        </authorList>
    </citation>
    <scope>NUCLEOTIDE SEQUENCE</scope>
    <source>
        <strain evidence="12">Kochi</strain>
    </source>
</reference>
<feature type="region of interest" description="Disordered" evidence="11">
    <location>
        <begin position="1"/>
        <end position="21"/>
    </location>
</feature>
<dbReference type="InterPro" id="IPR013783">
    <property type="entry name" value="Ig-like_fold"/>
</dbReference>
<dbReference type="GO" id="GO:0042102">
    <property type="term" value="P:positive regulation of T cell proliferation"/>
    <property type="evidence" value="ECO:0007669"/>
    <property type="project" value="TreeGrafter"/>
</dbReference>
<dbReference type="GO" id="GO:0071222">
    <property type="term" value="P:cellular response to lipopolysaccharide"/>
    <property type="evidence" value="ECO:0007669"/>
    <property type="project" value="TreeGrafter"/>
</dbReference>
<evidence type="ECO:0000256" key="1">
    <source>
        <dbReference type="ARBA" id="ARBA00004251"/>
    </source>
</evidence>
<dbReference type="InterPro" id="IPR051713">
    <property type="entry name" value="T-cell_Activation_Regulation"/>
</dbReference>
<keyword evidence="3" id="KW-0812">Transmembrane</keyword>
<sequence length="209" mass="23927">MGVAPGCSHSPEVDKEERSAQDTDVICQSPCRDERRHTSSVSSHREKMICWILLLIKLTSCVCAGTFVVNVTQTSYQAEENHNITLDWTFTTTTHRSLDSISIICELIIDQKVSVLFHLHEGVEVSESQDEQFSGRVQFDKDVLREGRLRLHVSRLRTEDSGLHRCKVHTNYGWSSEKCRLNVTGKLIQLSCKRRVDGVWLYGWYGFKP</sequence>
<dbReference type="PANTHER" id="PTHR25466">
    <property type="entry name" value="T-LYMPHOCYTE ACTIVATION ANTIGEN"/>
    <property type="match status" value="1"/>
</dbReference>
<keyword evidence="7" id="KW-1015">Disulfide bond</keyword>
<evidence type="ECO:0000256" key="6">
    <source>
        <dbReference type="ARBA" id="ARBA00023136"/>
    </source>
</evidence>
<evidence type="ECO:0000256" key="11">
    <source>
        <dbReference type="SAM" id="MobiDB-lite"/>
    </source>
</evidence>
<evidence type="ECO:0000313" key="12">
    <source>
        <dbReference type="EMBL" id="GLD68073.1"/>
    </source>
</evidence>
<dbReference type="SUPFAM" id="SSF48726">
    <property type="entry name" value="Immunoglobulin"/>
    <property type="match status" value="1"/>
</dbReference>
<evidence type="ECO:0000256" key="2">
    <source>
        <dbReference type="ARBA" id="ARBA00022475"/>
    </source>
</evidence>
<dbReference type="GO" id="GO:0009897">
    <property type="term" value="C:external side of plasma membrane"/>
    <property type="evidence" value="ECO:0007669"/>
    <property type="project" value="TreeGrafter"/>
</dbReference>
<keyword evidence="13" id="KW-1185">Reference proteome</keyword>
<evidence type="ECO:0000256" key="4">
    <source>
        <dbReference type="ARBA" id="ARBA00022729"/>
    </source>
</evidence>